<gene>
    <name evidence="7" type="ORF">E6O75_ATG02830</name>
</gene>
<dbReference type="GO" id="GO:0005634">
    <property type="term" value="C:nucleus"/>
    <property type="evidence" value="ECO:0007669"/>
    <property type="project" value="TreeGrafter"/>
</dbReference>
<feature type="region of interest" description="Disordered" evidence="5">
    <location>
        <begin position="119"/>
        <end position="149"/>
    </location>
</feature>
<evidence type="ECO:0000256" key="3">
    <source>
        <dbReference type="ARBA" id="ARBA00023163"/>
    </source>
</evidence>
<feature type="region of interest" description="Disordered" evidence="5">
    <location>
        <begin position="765"/>
        <end position="802"/>
    </location>
</feature>
<dbReference type="GO" id="GO:0006351">
    <property type="term" value="P:DNA-templated transcription"/>
    <property type="evidence" value="ECO:0007669"/>
    <property type="project" value="InterPro"/>
</dbReference>
<proteinExistence type="predicted"/>
<evidence type="ECO:0000256" key="2">
    <source>
        <dbReference type="ARBA" id="ARBA00023015"/>
    </source>
</evidence>
<dbReference type="PROSITE" id="PS50048">
    <property type="entry name" value="ZN2_CY6_FUNGAL_2"/>
    <property type="match status" value="1"/>
</dbReference>
<dbReference type="InterPro" id="IPR007219">
    <property type="entry name" value="XnlR_reg_dom"/>
</dbReference>
<dbReference type="InterPro" id="IPR036864">
    <property type="entry name" value="Zn2-C6_fun-type_DNA-bd_sf"/>
</dbReference>
<dbReference type="Pfam" id="PF04082">
    <property type="entry name" value="Fungal_trans"/>
    <property type="match status" value="1"/>
</dbReference>
<dbReference type="InterPro" id="IPR051127">
    <property type="entry name" value="Fungal_SecMet_Regulators"/>
</dbReference>
<dbReference type="STRING" id="86259.A0A4Z1P871"/>
<reference evidence="7 8" key="1">
    <citation type="submission" date="2019-04" db="EMBL/GenBank/DDBJ databases">
        <title>High contiguity whole genome sequence and gene annotation resource for two Venturia nashicola isolates.</title>
        <authorList>
            <person name="Prokchorchik M."/>
            <person name="Won K."/>
            <person name="Lee Y."/>
            <person name="Choi E.D."/>
            <person name="Segonzac C."/>
            <person name="Sohn K.H."/>
        </authorList>
    </citation>
    <scope>NUCLEOTIDE SEQUENCE [LARGE SCALE GENOMIC DNA]</scope>
    <source>
        <strain evidence="7 8">PRI2</strain>
    </source>
</reference>
<dbReference type="PANTHER" id="PTHR47424:SF9">
    <property type="entry name" value="TAH-2"/>
    <property type="match status" value="1"/>
</dbReference>
<keyword evidence="2" id="KW-0805">Transcription regulation</keyword>
<accession>A0A4Z1P871</accession>
<dbReference type="CDD" id="cd00067">
    <property type="entry name" value="GAL4"/>
    <property type="match status" value="1"/>
</dbReference>
<evidence type="ECO:0000256" key="4">
    <source>
        <dbReference type="ARBA" id="ARBA00023242"/>
    </source>
</evidence>
<dbReference type="GO" id="GO:0000981">
    <property type="term" value="F:DNA-binding transcription factor activity, RNA polymerase II-specific"/>
    <property type="evidence" value="ECO:0007669"/>
    <property type="project" value="InterPro"/>
</dbReference>
<keyword evidence="1" id="KW-0479">Metal-binding</keyword>
<feature type="region of interest" description="Disordered" evidence="5">
    <location>
        <begin position="161"/>
        <end position="184"/>
    </location>
</feature>
<dbReference type="PROSITE" id="PS00463">
    <property type="entry name" value="ZN2_CY6_FUNGAL_1"/>
    <property type="match status" value="1"/>
</dbReference>
<feature type="domain" description="Zn(2)-C6 fungal-type" evidence="6">
    <location>
        <begin position="17"/>
        <end position="46"/>
    </location>
</feature>
<dbReference type="AlphaFoldDB" id="A0A4Z1P871"/>
<evidence type="ECO:0000313" key="8">
    <source>
        <dbReference type="Proteomes" id="UP000298493"/>
    </source>
</evidence>
<dbReference type="GO" id="GO:0000978">
    <property type="term" value="F:RNA polymerase II cis-regulatory region sequence-specific DNA binding"/>
    <property type="evidence" value="ECO:0007669"/>
    <property type="project" value="TreeGrafter"/>
</dbReference>
<name>A0A4Z1P871_9PEZI</name>
<evidence type="ECO:0000259" key="6">
    <source>
        <dbReference type="PROSITE" id="PS50048"/>
    </source>
</evidence>
<dbReference type="SMART" id="SM00066">
    <property type="entry name" value="GAL4"/>
    <property type="match status" value="1"/>
</dbReference>
<evidence type="ECO:0000256" key="5">
    <source>
        <dbReference type="SAM" id="MobiDB-lite"/>
    </source>
</evidence>
<dbReference type="Proteomes" id="UP000298493">
    <property type="component" value="Unassembled WGS sequence"/>
</dbReference>
<dbReference type="SMART" id="SM00906">
    <property type="entry name" value="Fungal_trans"/>
    <property type="match status" value="1"/>
</dbReference>
<keyword evidence="4" id="KW-0539">Nucleus</keyword>
<feature type="compositionally biased region" description="Basic and acidic residues" evidence="5">
    <location>
        <begin position="165"/>
        <end position="175"/>
    </location>
</feature>
<feature type="compositionally biased region" description="Polar residues" evidence="5">
    <location>
        <begin position="80"/>
        <end position="92"/>
    </location>
</feature>
<sequence>MTRPKVPPDQRQRIAQACDSCKRRKQKCNGQTPCGTCNKRKFQCIYSDRQDAISPPNGDSTQHHPAKKRMTENGLDGRHSTANCGNSRSRSLVITPPGPSTHHQPPLSLIASAQQYPPTSFANLNFQPATDQTPQSASIPEKPTQLTDESVRDAAISLQQFSALRPDDPASKATDDAPAGQSAMDEEAIVYSQTRMLQDPTGRLLYVGDSATLSFLQLIRMMVESVAGPSRFTIDPRRHKIMESQFSLESTARRSLLIPHKTTAQILADSFFTNTLGMVHVFNRDTFFRAIESTYAEPLSAEPTWLCVLNLVFAIGLMLATPAPGSHEQEVIDRLQQEHVDRAEVFYLNAKSLNDPINGLEDADFWSVQALLLMTVYMLTKSKRNTAFALLGMAIRSAYALGLHRDETLSIFCPEEQLNRQNVWRSLFVLDRFLSCSLGRPPGISEEDCGADMLKPRDTVSGPDDYSFMQAFPGATKGSQIEMDSLEAGVRSCQVIGTMLRSIYQQRKVSTKLAQDIANVCWEWPKFLNPSLEWKNVPTASPSMGIAIIHVNLLYCHSILLLSRPFFLFILNDRLQQTQPTIENGLRSQRNHAHMEKFTEACVISSSHTIKLVQLAYDAGYLPRRNPFITYFLFAAALIIMANEFAELVKHPHDDEHMRNSISIMDYCAKTDPQANRLLWILEAFRDVVLQQREHRARQQQEANQLPPFNLKANINPYGPAGDTLSPMTSATPIGQANVTLPSVTSPAIYPPQTGFRQDLNKSTRKLSASLTSPQRSVSRTTQPMEPSLASPAPPNPLTPMIDRNLSFGNIFDFSALTGDRMGISGDSSGEDLNIDFDVLWGAWPSNPAIGTPKAGPVENIIAVPNDVRGVSDSPVPLFGVVPP</sequence>
<dbReference type="Pfam" id="PF00172">
    <property type="entry name" value="Zn_clus"/>
    <property type="match status" value="1"/>
</dbReference>
<dbReference type="EMBL" id="SNSC02000005">
    <property type="protein sequence ID" value="TID24465.1"/>
    <property type="molecule type" value="Genomic_DNA"/>
</dbReference>
<feature type="compositionally biased region" description="Polar residues" evidence="5">
    <location>
        <begin position="766"/>
        <end position="785"/>
    </location>
</feature>
<evidence type="ECO:0000313" key="7">
    <source>
        <dbReference type="EMBL" id="TID24465.1"/>
    </source>
</evidence>
<evidence type="ECO:0000256" key="1">
    <source>
        <dbReference type="ARBA" id="ARBA00022723"/>
    </source>
</evidence>
<feature type="compositionally biased region" description="Polar residues" evidence="5">
    <location>
        <begin position="119"/>
        <end position="148"/>
    </location>
</feature>
<keyword evidence="3" id="KW-0804">Transcription</keyword>
<dbReference type="CDD" id="cd12148">
    <property type="entry name" value="fungal_TF_MHR"/>
    <property type="match status" value="1"/>
</dbReference>
<dbReference type="PANTHER" id="PTHR47424">
    <property type="entry name" value="REGULATORY PROTEIN GAL4"/>
    <property type="match status" value="1"/>
</dbReference>
<organism evidence="7 8">
    <name type="scientific">Venturia nashicola</name>
    <dbReference type="NCBI Taxonomy" id="86259"/>
    <lineage>
        <taxon>Eukaryota</taxon>
        <taxon>Fungi</taxon>
        <taxon>Dikarya</taxon>
        <taxon>Ascomycota</taxon>
        <taxon>Pezizomycotina</taxon>
        <taxon>Dothideomycetes</taxon>
        <taxon>Pleosporomycetidae</taxon>
        <taxon>Venturiales</taxon>
        <taxon>Venturiaceae</taxon>
        <taxon>Venturia</taxon>
    </lineage>
</organism>
<dbReference type="Gene3D" id="4.10.240.10">
    <property type="entry name" value="Zn(2)-C6 fungal-type DNA-binding domain"/>
    <property type="match status" value="1"/>
</dbReference>
<dbReference type="GO" id="GO:0000435">
    <property type="term" value="P:positive regulation of transcription from RNA polymerase II promoter by galactose"/>
    <property type="evidence" value="ECO:0007669"/>
    <property type="project" value="TreeGrafter"/>
</dbReference>
<dbReference type="InterPro" id="IPR001138">
    <property type="entry name" value="Zn2Cys6_DnaBD"/>
</dbReference>
<feature type="region of interest" description="Disordered" evidence="5">
    <location>
        <begin position="50"/>
        <end position="106"/>
    </location>
</feature>
<dbReference type="GO" id="GO:0008270">
    <property type="term" value="F:zinc ion binding"/>
    <property type="evidence" value="ECO:0007669"/>
    <property type="project" value="InterPro"/>
</dbReference>
<feature type="compositionally biased region" description="Basic and acidic residues" evidence="5">
    <location>
        <begin position="69"/>
        <end position="79"/>
    </location>
</feature>
<comment type="caution">
    <text evidence="7">The sequence shown here is derived from an EMBL/GenBank/DDBJ whole genome shotgun (WGS) entry which is preliminary data.</text>
</comment>
<protein>
    <recommendedName>
        <fullName evidence="6">Zn(2)-C6 fungal-type domain-containing protein</fullName>
    </recommendedName>
</protein>
<keyword evidence="8" id="KW-1185">Reference proteome</keyword>
<dbReference type="SUPFAM" id="SSF57701">
    <property type="entry name" value="Zn2/Cys6 DNA-binding domain"/>
    <property type="match status" value="1"/>
</dbReference>